<evidence type="ECO:0000256" key="1">
    <source>
        <dbReference type="ARBA" id="ARBA00004141"/>
    </source>
</evidence>
<dbReference type="AlphaFoldDB" id="A0A662D8L4"/>
<gene>
    <name evidence="6" type="ORF">DRJ04_06785</name>
</gene>
<comment type="caution">
    <text evidence="6">The sequence shown here is derived from an EMBL/GenBank/DDBJ whole genome shotgun (WGS) entry which is preliminary data.</text>
</comment>
<evidence type="ECO:0000313" key="7">
    <source>
        <dbReference type="Proteomes" id="UP000280417"/>
    </source>
</evidence>
<dbReference type="InterPro" id="IPR035906">
    <property type="entry name" value="MetI-like_sf"/>
</dbReference>
<keyword evidence="2 5" id="KW-0812">Transmembrane</keyword>
<reference evidence="6 7" key="1">
    <citation type="submission" date="2018-06" db="EMBL/GenBank/DDBJ databases">
        <title>Extensive metabolic versatility and redundancy in microbially diverse, dynamic hydrothermal sediments.</title>
        <authorList>
            <person name="Dombrowski N."/>
            <person name="Teske A."/>
            <person name="Baker B.J."/>
        </authorList>
    </citation>
    <scope>NUCLEOTIDE SEQUENCE [LARGE SCALE GENOMIC DNA]</scope>
    <source>
        <strain evidence="6">B3_G15</strain>
    </source>
</reference>
<keyword evidence="4 5" id="KW-0472">Membrane</keyword>
<accession>A0A662D8L4</accession>
<dbReference type="EMBL" id="QMQA01000190">
    <property type="protein sequence ID" value="RLE12124.1"/>
    <property type="molecule type" value="Genomic_DNA"/>
</dbReference>
<evidence type="ECO:0000256" key="2">
    <source>
        <dbReference type="ARBA" id="ARBA00022692"/>
    </source>
</evidence>
<dbReference type="Proteomes" id="UP000280417">
    <property type="component" value="Unassembled WGS sequence"/>
</dbReference>
<feature type="non-terminal residue" evidence="6">
    <location>
        <position position="1"/>
    </location>
</feature>
<dbReference type="GO" id="GO:0016020">
    <property type="term" value="C:membrane"/>
    <property type="evidence" value="ECO:0007669"/>
    <property type="project" value="UniProtKB-SubCell"/>
</dbReference>
<comment type="subcellular location">
    <subcellularLocation>
        <location evidence="1">Membrane</location>
        <topology evidence="1">Multi-pass membrane protein</topology>
    </subcellularLocation>
</comment>
<evidence type="ECO:0000256" key="5">
    <source>
        <dbReference type="SAM" id="Phobius"/>
    </source>
</evidence>
<feature type="transmembrane region" description="Helical" evidence="5">
    <location>
        <begin position="6"/>
        <end position="27"/>
    </location>
</feature>
<evidence type="ECO:0000313" key="6">
    <source>
        <dbReference type="EMBL" id="RLE12124.1"/>
    </source>
</evidence>
<organism evidence="6 7">
    <name type="scientific">Aerophobetes bacterium</name>
    <dbReference type="NCBI Taxonomy" id="2030807"/>
    <lineage>
        <taxon>Bacteria</taxon>
        <taxon>Candidatus Aerophobota</taxon>
    </lineage>
</organism>
<protein>
    <submittedName>
        <fullName evidence="6">Carbohydrate ABC transporter permease</fullName>
    </submittedName>
</protein>
<keyword evidence="3 5" id="KW-1133">Transmembrane helix</keyword>
<evidence type="ECO:0000256" key="4">
    <source>
        <dbReference type="ARBA" id="ARBA00023136"/>
    </source>
</evidence>
<evidence type="ECO:0000256" key="3">
    <source>
        <dbReference type="ARBA" id="ARBA00022989"/>
    </source>
</evidence>
<proteinExistence type="predicted"/>
<sequence>YGDMTAGAVIAAIFPVVLALIFQKYLVRELTAGSVKG</sequence>
<dbReference type="SUPFAM" id="SSF161098">
    <property type="entry name" value="MetI-like"/>
    <property type="match status" value="1"/>
</dbReference>
<name>A0A662D8L4_UNCAE</name>